<protein>
    <submittedName>
        <fullName evidence="1">Uncharacterized protein</fullName>
    </submittedName>
</protein>
<reference evidence="1" key="1">
    <citation type="submission" date="2018-02" db="EMBL/GenBank/DDBJ databases">
        <title>Rhizophora mucronata_Transcriptome.</title>
        <authorList>
            <person name="Meera S.P."/>
            <person name="Sreeshan A."/>
            <person name="Augustine A."/>
        </authorList>
    </citation>
    <scope>NUCLEOTIDE SEQUENCE</scope>
    <source>
        <tissue evidence="1">Leaf</tissue>
    </source>
</reference>
<organism evidence="1">
    <name type="scientific">Rhizophora mucronata</name>
    <name type="common">Asiatic mangrove</name>
    <dbReference type="NCBI Taxonomy" id="61149"/>
    <lineage>
        <taxon>Eukaryota</taxon>
        <taxon>Viridiplantae</taxon>
        <taxon>Streptophyta</taxon>
        <taxon>Embryophyta</taxon>
        <taxon>Tracheophyta</taxon>
        <taxon>Spermatophyta</taxon>
        <taxon>Magnoliopsida</taxon>
        <taxon>eudicotyledons</taxon>
        <taxon>Gunneridae</taxon>
        <taxon>Pentapetalae</taxon>
        <taxon>rosids</taxon>
        <taxon>fabids</taxon>
        <taxon>Malpighiales</taxon>
        <taxon>Rhizophoraceae</taxon>
        <taxon>Rhizophora</taxon>
    </lineage>
</organism>
<accession>A0A2P2KRY5</accession>
<dbReference type="AlphaFoldDB" id="A0A2P2KRY5"/>
<sequence>MDKTLPIGNCKVRISSTNSFQVIGRDIENNLWEFELILYRAVLHFKEKHRDANFDKRCKLGFKLHLFLNYFKQSKHCE</sequence>
<dbReference type="EMBL" id="GGEC01028012">
    <property type="protein sequence ID" value="MBX08496.1"/>
    <property type="molecule type" value="Transcribed_RNA"/>
</dbReference>
<name>A0A2P2KRY5_RHIMU</name>
<proteinExistence type="predicted"/>
<evidence type="ECO:0000313" key="1">
    <source>
        <dbReference type="EMBL" id="MBX08496.1"/>
    </source>
</evidence>